<dbReference type="Proteomes" id="UP000018817">
    <property type="component" value="Unassembled WGS sequence"/>
</dbReference>
<dbReference type="GeneID" id="20192714"/>
<sequence length="682" mass="76927">MDPERRRRRDEASIPIAVREAIQAFVPEAGTKILRAKPSETSFVYYWGVRVGSTADTNTHLLCGCGKTSKVTLHLSKAHDVGSDKTASEEGRKRTRDEDLAVLKRSPLRDDPGRAFVLLETLRIVNNNLPFRIGEYEKSLIIRDLMLKEEARVALNAKVIRHSVVELYDATKRQVQAMLTESRIGSAKSYSVVADFRTASAMNTNFLGLRLYLVDSSYRFKSVLLGTQHFAPQYGERDGGMRGPFYRWIGDVLEDFRLSRHDLFGSTSDDGPDVKWMMRSGLKLGWEWCVPHFTHAATKTAFGIVAESGSSKNPAMTDMLRRIVKTVYQTHHVVVMGTLFSELCSVMTDEDVNARQLLNFKIHLFLGLARVFRRILLLCPLAAWPEELSNLATTTRELLHKAFHRVFFRRYTDREVMNSCSYGFEMQLLLHPNFKNPVGALKKVILMSNLQAGASQQVADRHFIKVRRKIIDGVRRIMEAVDTQPTPPGIVAPPPVAVLSGYLMELFAETANEVAPPPVDTHTAMHEQRIDEELDRWLSTPTSLKVIRPGEFEPVLSFWKRQHDQGNFRHLSLVARVLFSMPSSSSQIERDFETAGRMGTPQRSSLSPYYVDMATILNCNRDYVDITQCTKLSTNAAAKRLPSNVLVNMTQDLDDEFGSLQNMFSAASMDLGLSDNEEGTEG</sequence>
<dbReference type="InterPro" id="IPR012337">
    <property type="entry name" value="RNaseH-like_sf"/>
</dbReference>
<name>W2PJH8_PHYN3</name>
<feature type="domain" description="HAT C-terminal dimerisation" evidence="1">
    <location>
        <begin position="533"/>
        <end position="618"/>
    </location>
</feature>
<reference evidence="2 3" key="2">
    <citation type="submission" date="2013-11" db="EMBL/GenBank/DDBJ databases">
        <title>The Genome Sequence of Phytophthora parasitica INRA-310.</title>
        <authorList>
            <consortium name="The Broad Institute Genomics Platform"/>
            <person name="Russ C."/>
            <person name="Tyler B."/>
            <person name="Panabieres F."/>
            <person name="Shan W."/>
            <person name="Tripathy S."/>
            <person name="Grunwald N."/>
            <person name="Machado M."/>
            <person name="Johnson C.S."/>
            <person name="Arredondo F."/>
            <person name="Hong C."/>
            <person name="Coffey M."/>
            <person name="Young S.K."/>
            <person name="Zeng Q."/>
            <person name="Gargeya S."/>
            <person name="Fitzgerald M."/>
            <person name="Abouelleil A."/>
            <person name="Alvarado L."/>
            <person name="Chapman S.B."/>
            <person name="Gainer-Dewar J."/>
            <person name="Goldberg J."/>
            <person name="Griggs A."/>
            <person name="Gujja S."/>
            <person name="Hansen M."/>
            <person name="Howarth C."/>
            <person name="Imamovic A."/>
            <person name="Ireland A."/>
            <person name="Larimer J."/>
            <person name="McCowan C."/>
            <person name="Murphy C."/>
            <person name="Pearson M."/>
            <person name="Poon T.W."/>
            <person name="Priest M."/>
            <person name="Roberts A."/>
            <person name="Saif S."/>
            <person name="Shea T."/>
            <person name="Sykes S."/>
            <person name="Wortman J."/>
            <person name="Nusbaum C."/>
            <person name="Birren B."/>
        </authorList>
    </citation>
    <scope>NUCLEOTIDE SEQUENCE [LARGE SCALE GENOMIC DNA]</scope>
    <source>
        <strain evidence="2 3">INRA-310</strain>
    </source>
</reference>
<dbReference type="VEuPathDB" id="FungiDB:PPTG_24115"/>
<protein>
    <recommendedName>
        <fullName evidence="1">HAT C-terminal dimerisation domain-containing protein</fullName>
    </recommendedName>
</protein>
<dbReference type="EMBL" id="KI669629">
    <property type="protein sequence ID" value="ETN01178.1"/>
    <property type="molecule type" value="Genomic_DNA"/>
</dbReference>
<gene>
    <name evidence="2" type="ORF">PPTG_24115</name>
</gene>
<dbReference type="RefSeq" id="XP_008913505.1">
    <property type="nucleotide sequence ID" value="XM_008915257.1"/>
</dbReference>
<accession>W2PJH8</accession>
<dbReference type="OMA" id="STICCEI"/>
<evidence type="ECO:0000259" key="1">
    <source>
        <dbReference type="Pfam" id="PF05699"/>
    </source>
</evidence>
<reference evidence="3" key="1">
    <citation type="submission" date="2011-12" db="EMBL/GenBank/DDBJ databases">
        <authorList>
            <consortium name="The Broad Institute Genome Sequencing Platform"/>
            <person name="Russ C."/>
            <person name="Tyler B."/>
            <person name="Panabieres F."/>
            <person name="Shan W."/>
            <person name="Tripathy S."/>
            <person name="Grunwald N."/>
            <person name="Machado M."/>
            <person name="Young S.K."/>
            <person name="Zeng Q."/>
            <person name="Gargeya S."/>
            <person name="Fitzgerald M."/>
            <person name="Haas B."/>
            <person name="Abouelleil A."/>
            <person name="Alvarado L."/>
            <person name="Arachchi H.M."/>
            <person name="Berlin A."/>
            <person name="Chapman S.B."/>
            <person name="Gearin G."/>
            <person name="Goldberg J."/>
            <person name="Griggs A."/>
            <person name="Gujja S."/>
            <person name="Hansen M."/>
            <person name="Heiman D."/>
            <person name="Howarth C."/>
            <person name="Larimer J."/>
            <person name="Lui A."/>
            <person name="MacDonald P.J.P."/>
            <person name="McCowen C."/>
            <person name="Montmayeur A."/>
            <person name="Murphy C."/>
            <person name="Neiman D."/>
            <person name="Pearson M."/>
            <person name="Priest M."/>
            <person name="Roberts A."/>
            <person name="Saif S."/>
            <person name="Shea T."/>
            <person name="Sisk P."/>
            <person name="Stolte C."/>
            <person name="Sykes S."/>
            <person name="Wortman J."/>
            <person name="Nusbaum C."/>
            <person name="Birren B."/>
        </authorList>
    </citation>
    <scope>NUCLEOTIDE SEQUENCE [LARGE SCALE GENOMIC DNA]</scope>
    <source>
        <strain evidence="3">INRA-310</strain>
    </source>
</reference>
<organism evidence="2 3">
    <name type="scientific">Phytophthora nicotianae (strain INRA-310)</name>
    <name type="common">Phytophthora parasitica</name>
    <dbReference type="NCBI Taxonomy" id="761204"/>
    <lineage>
        <taxon>Eukaryota</taxon>
        <taxon>Sar</taxon>
        <taxon>Stramenopiles</taxon>
        <taxon>Oomycota</taxon>
        <taxon>Peronosporomycetes</taxon>
        <taxon>Peronosporales</taxon>
        <taxon>Peronosporaceae</taxon>
        <taxon>Phytophthora</taxon>
    </lineage>
</organism>
<dbReference type="GO" id="GO:0046983">
    <property type="term" value="F:protein dimerization activity"/>
    <property type="evidence" value="ECO:0007669"/>
    <property type="project" value="InterPro"/>
</dbReference>
<dbReference type="InterPro" id="IPR008906">
    <property type="entry name" value="HATC_C_dom"/>
</dbReference>
<evidence type="ECO:0000313" key="2">
    <source>
        <dbReference type="EMBL" id="ETN01178.1"/>
    </source>
</evidence>
<evidence type="ECO:0000313" key="3">
    <source>
        <dbReference type="Proteomes" id="UP000018817"/>
    </source>
</evidence>
<proteinExistence type="predicted"/>
<dbReference type="AlphaFoldDB" id="W2PJH8"/>
<dbReference type="Pfam" id="PF05699">
    <property type="entry name" value="Dimer_Tnp_hAT"/>
    <property type="match status" value="1"/>
</dbReference>
<dbReference type="SUPFAM" id="SSF53098">
    <property type="entry name" value="Ribonuclease H-like"/>
    <property type="match status" value="1"/>
</dbReference>